<keyword evidence="1" id="KW-0479">Metal-binding</keyword>
<keyword evidence="2" id="KW-0175">Coiled coil</keyword>
<accession>A0ABS8W2A7</accession>
<evidence type="ECO:0000259" key="3">
    <source>
        <dbReference type="PROSITE" id="PS50158"/>
    </source>
</evidence>
<dbReference type="PROSITE" id="PS50158">
    <property type="entry name" value="ZF_CCHC"/>
    <property type="match status" value="1"/>
</dbReference>
<evidence type="ECO:0000313" key="4">
    <source>
        <dbReference type="EMBL" id="MCE2055021.1"/>
    </source>
</evidence>
<sequence length="135" mass="15790">MDAYAALQLDHKILEKSRENMESEIDILKNQVLTLKNEKSRLKIEKLLDVPSKGKDHVDDTQVNLENMIRCFHCGDNGHFKDICKARVKSVQKNKHYVEKRKEEPKRTLFLIKKRTLARTNKKASFFSHKGTKLV</sequence>
<gene>
    <name evidence="4" type="ORF">HAX54_041801</name>
</gene>
<feature type="domain" description="CCHC-type" evidence="3">
    <location>
        <begin position="70"/>
        <end position="85"/>
    </location>
</feature>
<comment type="caution">
    <text evidence="4">The sequence shown here is derived from an EMBL/GenBank/DDBJ whole genome shotgun (WGS) entry which is preliminary data.</text>
</comment>
<protein>
    <recommendedName>
        <fullName evidence="3">CCHC-type domain-containing protein</fullName>
    </recommendedName>
</protein>
<proteinExistence type="predicted"/>
<keyword evidence="1" id="KW-0863">Zinc-finger</keyword>
<evidence type="ECO:0000256" key="1">
    <source>
        <dbReference type="PROSITE-ProRule" id="PRU00047"/>
    </source>
</evidence>
<dbReference type="SUPFAM" id="SSF57756">
    <property type="entry name" value="Retrovirus zinc finger-like domains"/>
    <property type="match status" value="1"/>
</dbReference>
<dbReference type="InterPro" id="IPR001878">
    <property type="entry name" value="Znf_CCHC"/>
</dbReference>
<feature type="coiled-coil region" evidence="2">
    <location>
        <begin position="4"/>
        <end position="45"/>
    </location>
</feature>
<evidence type="ECO:0000256" key="2">
    <source>
        <dbReference type="SAM" id="Coils"/>
    </source>
</evidence>
<dbReference type="Proteomes" id="UP000823775">
    <property type="component" value="Unassembled WGS sequence"/>
</dbReference>
<evidence type="ECO:0000313" key="5">
    <source>
        <dbReference type="Proteomes" id="UP000823775"/>
    </source>
</evidence>
<keyword evidence="5" id="KW-1185">Reference proteome</keyword>
<dbReference type="EMBL" id="JACEIK010006062">
    <property type="protein sequence ID" value="MCE2055021.1"/>
    <property type="molecule type" value="Genomic_DNA"/>
</dbReference>
<keyword evidence="1" id="KW-0862">Zinc</keyword>
<organism evidence="4 5">
    <name type="scientific">Datura stramonium</name>
    <name type="common">Jimsonweed</name>
    <name type="synonym">Common thornapple</name>
    <dbReference type="NCBI Taxonomy" id="4076"/>
    <lineage>
        <taxon>Eukaryota</taxon>
        <taxon>Viridiplantae</taxon>
        <taxon>Streptophyta</taxon>
        <taxon>Embryophyta</taxon>
        <taxon>Tracheophyta</taxon>
        <taxon>Spermatophyta</taxon>
        <taxon>Magnoliopsida</taxon>
        <taxon>eudicotyledons</taxon>
        <taxon>Gunneridae</taxon>
        <taxon>Pentapetalae</taxon>
        <taxon>asterids</taxon>
        <taxon>lamiids</taxon>
        <taxon>Solanales</taxon>
        <taxon>Solanaceae</taxon>
        <taxon>Solanoideae</taxon>
        <taxon>Datureae</taxon>
        <taxon>Datura</taxon>
    </lineage>
</organism>
<name>A0ABS8W2A7_DATST</name>
<reference evidence="4 5" key="1">
    <citation type="journal article" date="2021" name="BMC Genomics">
        <title>Datura genome reveals duplications of psychoactive alkaloid biosynthetic genes and high mutation rate following tissue culture.</title>
        <authorList>
            <person name="Rajewski A."/>
            <person name="Carter-House D."/>
            <person name="Stajich J."/>
            <person name="Litt A."/>
        </authorList>
    </citation>
    <scope>NUCLEOTIDE SEQUENCE [LARGE SCALE GENOMIC DNA]</scope>
    <source>
        <strain evidence="4">AR-01</strain>
    </source>
</reference>
<dbReference type="InterPro" id="IPR036875">
    <property type="entry name" value="Znf_CCHC_sf"/>
</dbReference>